<feature type="binding site" evidence="2">
    <location>
        <position position="144"/>
    </location>
    <ligand>
        <name>ATP</name>
        <dbReference type="ChEBI" id="CHEBI:30616"/>
    </ligand>
</feature>
<keyword evidence="2" id="KW-0067">ATP-binding</keyword>
<evidence type="ECO:0000313" key="5">
    <source>
        <dbReference type="Proteomes" id="UP000316238"/>
    </source>
</evidence>
<keyword evidence="1" id="KW-0808">Transferase</keyword>
<dbReference type="InterPro" id="IPR035107">
    <property type="entry name" value="tRNA_thiolation_TtcA_Ctu1"/>
</dbReference>
<dbReference type="AlphaFoldDB" id="A0A521FZ91"/>
<dbReference type="SUPFAM" id="SSF52402">
    <property type="entry name" value="Adenine nucleotide alpha hydrolases-like"/>
    <property type="match status" value="1"/>
</dbReference>
<keyword evidence="2" id="KW-0547">Nucleotide-binding</keyword>
<dbReference type="GO" id="GO:0016740">
    <property type="term" value="F:transferase activity"/>
    <property type="evidence" value="ECO:0007669"/>
    <property type="project" value="UniProtKB-KW"/>
</dbReference>
<dbReference type="InterPro" id="IPR011063">
    <property type="entry name" value="TilS/TtcA_N"/>
</dbReference>
<dbReference type="Proteomes" id="UP000316238">
    <property type="component" value="Unassembled WGS sequence"/>
</dbReference>
<evidence type="ECO:0000259" key="3">
    <source>
        <dbReference type="Pfam" id="PF01171"/>
    </source>
</evidence>
<accession>A0A521FZ91</accession>
<feature type="binding site" evidence="2">
    <location>
        <position position="38"/>
    </location>
    <ligand>
        <name>ATP</name>
        <dbReference type="ChEBI" id="CHEBI:30616"/>
    </ligand>
</feature>
<dbReference type="PANTHER" id="PTHR43686">
    <property type="entry name" value="SULFURTRANSFERASE-RELATED"/>
    <property type="match status" value="1"/>
</dbReference>
<proteinExistence type="predicted"/>
<feature type="binding site" evidence="2">
    <location>
        <position position="139"/>
    </location>
    <ligand>
        <name>ATP</name>
        <dbReference type="ChEBI" id="CHEBI:30616"/>
    </ligand>
</feature>
<dbReference type="GO" id="GO:0005524">
    <property type="term" value="F:ATP binding"/>
    <property type="evidence" value="ECO:0007669"/>
    <property type="project" value="UniProtKB-KW"/>
</dbReference>
<sequence>MKRILSVGENRRVAQAMLDYGMLADGDRVLAAVSGGIDSLVLAWLLHYWQRKAPIAYEVEVVHIDMQPDDNGRHSNRAEQTAAQLAALGIACQILPAEQPVVLEEGADPAGLCHRCARNRRRQLFEQARQSDCGKLAFGHHRDDIVETFFINLTSGGNISTMRPKQELFSGRIALIRPLAYLEKEEIRAIGKRLGLEPVPATCPLAEQTRRKDIRDLLQHIYAQLPGSREQIFAALGNVRAEYLLLQETKRSCRPPLTA</sequence>
<dbReference type="PANTHER" id="PTHR43686:SF1">
    <property type="entry name" value="AMINOTRAN_5 DOMAIN-CONTAINING PROTEIN"/>
    <property type="match status" value="1"/>
</dbReference>
<comment type="caution">
    <text evidence="4">The sequence shown here is derived from an EMBL/GenBank/DDBJ whole genome shotgun (WGS) entry which is preliminary data.</text>
</comment>
<feature type="binding site" evidence="2">
    <location>
        <begin position="32"/>
        <end position="34"/>
    </location>
    <ligand>
        <name>ATP</name>
        <dbReference type="ChEBI" id="CHEBI:30616"/>
    </ligand>
</feature>
<reference evidence="4" key="1">
    <citation type="submission" date="2017-07" db="EMBL/GenBank/DDBJ databases">
        <title>The cable genome - Insights into the physiology and evolution of filamentous bacteria capable of sulfide oxidation via long distance electron transfer.</title>
        <authorList>
            <person name="Thorup C."/>
            <person name="Bjerg J.T."/>
            <person name="Schreiber L."/>
            <person name="Nielsen L.P."/>
            <person name="Kjeldsen K.U."/>
            <person name="Boesen T."/>
            <person name="Boggild A."/>
            <person name="Meysman F."/>
            <person name="Geelhoed J."/>
            <person name="Schramm A."/>
        </authorList>
    </citation>
    <scope>NUCLEOTIDE SEQUENCE [LARGE SCALE GENOMIC DNA]</scope>
    <source>
        <strain evidence="4">GS</strain>
    </source>
</reference>
<dbReference type="InterPro" id="IPR014729">
    <property type="entry name" value="Rossmann-like_a/b/a_fold"/>
</dbReference>
<gene>
    <name evidence="4" type="ORF">CDV28_14014</name>
</gene>
<feature type="binding site" evidence="2">
    <location>
        <position position="64"/>
    </location>
    <ligand>
        <name>ATP</name>
        <dbReference type="ChEBI" id="CHEBI:30616"/>
    </ligand>
</feature>
<dbReference type="Gene3D" id="3.40.50.620">
    <property type="entry name" value="HUPs"/>
    <property type="match status" value="1"/>
</dbReference>
<name>A0A521FZ91_9BACT</name>
<dbReference type="GO" id="GO:0008033">
    <property type="term" value="P:tRNA processing"/>
    <property type="evidence" value="ECO:0007669"/>
    <property type="project" value="InterPro"/>
</dbReference>
<evidence type="ECO:0000313" key="4">
    <source>
        <dbReference type="EMBL" id="TAA74087.1"/>
    </source>
</evidence>
<organism evidence="4 5">
    <name type="scientific">Candidatus Electronema aureum</name>
    <dbReference type="NCBI Taxonomy" id="2005002"/>
    <lineage>
        <taxon>Bacteria</taxon>
        <taxon>Pseudomonadati</taxon>
        <taxon>Thermodesulfobacteriota</taxon>
        <taxon>Desulfobulbia</taxon>
        <taxon>Desulfobulbales</taxon>
        <taxon>Desulfobulbaceae</taxon>
        <taxon>Candidatus Electronema</taxon>
    </lineage>
</organism>
<feature type="domain" description="tRNA(Ile)-lysidine/2-thiocytidine synthase N-terminal" evidence="3">
    <location>
        <begin position="29"/>
        <end position="199"/>
    </location>
</feature>
<evidence type="ECO:0000256" key="1">
    <source>
        <dbReference type="ARBA" id="ARBA00022679"/>
    </source>
</evidence>
<dbReference type="EMBL" id="NQJD01000040">
    <property type="protein sequence ID" value="TAA74087.1"/>
    <property type="molecule type" value="Genomic_DNA"/>
</dbReference>
<keyword evidence="5" id="KW-1185">Reference proteome</keyword>
<evidence type="ECO:0000256" key="2">
    <source>
        <dbReference type="PIRSR" id="PIRSR004976-51"/>
    </source>
</evidence>
<dbReference type="Pfam" id="PF01171">
    <property type="entry name" value="ATP_bind_3"/>
    <property type="match status" value="1"/>
</dbReference>
<dbReference type="PIRSF" id="PIRSF004976">
    <property type="entry name" value="ATPase_YdaO"/>
    <property type="match status" value="1"/>
</dbReference>
<protein>
    <submittedName>
        <fullName evidence="4">tRNA 2-thiocytidine biosynthesis protein TtcA</fullName>
    </submittedName>
</protein>